<evidence type="ECO:0000313" key="2">
    <source>
        <dbReference type="EMBL" id="MBC2845630.1"/>
    </source>
</evidence>
<proteinExistence type="predicted"/>
<dbReference type="InterPro" id="IPR008969">
    <property type="entry name" value="CarboxyPept-like_regulatory"/>
</dbReference>
<sequence length="541" mass="63318">MRLKLLLLVTPLFGLFLESSAQDTAELFIRVVDEKTKQPISYATVRFGDTRQGIIANEKGDFRLPLTFKLQNRTVIISSIGFQTHTVSVGDLNENIINTIYLKTKIEELDAVLISGTRRKSKRNESKTERLSVEEIIRNAIREIPTNYPYQPHSAIAYYRDYQVVNDNYYNLNEGIVEIFDSGFNTNKLVYKDNHTALYSYDLNTEFYQDTLLLYSVYGKSKKLAGDNSAKLGIETLNELEILNIHNPIRNFDKNTFSSVHVFKDDFIKNHDFKISRITYVENEPLYEIEFITNEESKIRYFGVGKIYISKLNYAIHKLEYRVFDVGRDFQRVNLTTHLKNEVSLKGKETLFEVTIEYKSIGSKMYLNYMTFNNRFLLKEPNPFKLEEMSFNSNDKRFYLTFNKPLDESSIKRKRNFKLYYKKKKLVIKDVELIEENKLRVDVVSWSAGEEVNIRNVSGDQFSCKLSRIKDILGGTINKPFRLTGYQFREFFTQEIFEDKTIESNLIYVDKTLPLSLSKLNEPSFDIAKYWMNSPLKTTNN</sequence>
<dbReference type="Proteomes" id="UP000533900">
    <property type="component" value="Unassembled WGS sequence"/>
</dbReference>
<keyword evidence="3" id="KW-1185">Reference proteome</keyword>
<accession>A0A842IRG9</accession>
<protein>
    <submittedName>
        <fullName evidence="2">Carboxypeptidase-like regulatory domain-containing protein</fullName>
    </submittedName>
</protein>
<keyword evidence="2" id="KW-0121">Carboxypeptidase</keyword>
<keyword evidence="2" id="KW-0378">Hydrolase</keyword>
<organism evidence="2 3">
    <name type="scientific">Winogradskyella flava</name>
    <dbReference type="NCBI Taxonomy" id="1884876"/>
    <lineage>
        <taxon>Bacteria</taxon>
        <taxon>Pseudomonadati</taxon>
        <taxon>Bacteroidota</taxon>
        <taxon>Flavobacteriia</taxon>
        <taxon>Flavobacteriales</taxon>
        <taxon>Flavobacteriaceae</taxon>
        <taxon>Winogradskyella</taxon>
    </lineage>
</organism>
<dbReference type="Gene3D" id="2.60.40.1120">
    <property type="entry name" value="Carboxypeptidase-like, regulatory domain"/>
    <property type="match status" value="1"/>
</dbReference>
<dbReference type="Pfam" id="PF13715">
    <property type="entry name" value="CarbopepD_reg_2"/>
    <property type="match status" value="1"/>
</dbReference>
<feature type="chain" id="PRO_5032715441" evidence="1">
    <location>
        <begin position="22"/>
        <end position="541"/>
    </location>
</feature>
<keyword evidence="2" id="KW-0645">Protease</keyword>
<keyword evidence="1" id="KW-0732">Signal</keyword>
<gene>
    <name evidence="2" type="ORF">H7F21_11050</name>
</gene>
<dbReference type="EMBL" id="JACLCP010000003">
    <property type="protein sequence ID" value="MBC2845630.1"/>
    <property type="molecule type" value="Genomic_DNA"/>
</dbReference>
<dbReference type="AlphaFoldDB" id="A0A842IRG9"/>
<evidence type="ECO:0000313" key="3">
    <source>
        <dbReference type="Proteomes" id="UP000533900"/>
    </source>
</evidence>
<dbReference type="SUPFAM" id="SSF49464">
    <property type="entry name" value="Carboxypeptidase regulatory domain-like"/>
    <property type="match status" value="1"/>
</dbReference>
<dbReference type="GO" id="GO:0004180">
    <property type="term" value="F:carboxypeptidase activity"/>
    <property type="evidence" value="ECO:0007669"/>
    <property type="project" value="UniProtKB-KW"/>
</dbReference>
<dbReference type="RefSeq" id="WP_185789349.1">
    <property type="nucleotide sequence ID" value="NZ_JACLCP010000003.1"/>
</dbReference>
<comment type="caution">
    <text evidence="2">The sequence shown here is derived from an EMBL/GenBank/DDBJ whole genome shotgun (WGS) entry which is preliminary data.</text>
</comment>
<feature type="signal peptide" evidence="1">
    <location>
        <begin position="1"/>
        <end position="21"/>
    </location>
</feature>
<reference evidence="2" key="1">
    <citation type="submission" date="2020-08" db="EMBL/GenBank/DDBJ databases">
        <title>Winogradskyella ouciana sp. nov., isolated from the hadal seawater of the Mariana Trench.</title>
        <authorList>
            <person name="He X."/>
        </authorList>
    </citation>
    <scope>NUCLEOTIDE SEQUENCE [LARGE SCALE GENOMIC DNA]</scope>
    <source>
        <strain evidence="2">KCTC 52348</strain>
    </source>
</reference>
<name>A0A842IRG9_9FLAO</name>
<evidence type="ECO:0000256" key="1">
    <source>
        <dbReference type="SAM" id="SignalP"/>
    </source>
</evidence>